<name>A0A6G1CXU1_9ORYZ</name>
<evidence type="ECO:0000313" key="2">
    <source>
        <dbReference type="EMBL" id="KAF0904940.1"/>
    </source>
</evidence>
<gene>
    <name evidence="2" type="ORF">E2562_038774</name>
</gene>
<evidence type="ECO:0000313" key="3">
    <source>
        <dbReference type="Proteomes" id="UP000479710"/>
    </source>
</evidence>
<dbReference type="AlphaFoldDB" id="A0A6G1CXU1"/>
<dbReference type="EMBL" id="SPHZ02000008">
    <property type="protein sequence ID" value="KAF0904940.1"/>
    <property type="molecule type" value="Genomic_DNA"/>
</dbReference>
<accession>A0A6G1CXU1</accession>
<sequence length="59" mass="6202">MQILDTGGDSESWSREEPKSGGLDRWQGAGVQPHSGTGQRVPGSAAGQWLLVPDRAAGR</sequence>
<dbReference type="Proteomes" id="UP000479710">
    <property type="component" value="Unassembled WGS sequence"/>
</dbReference>
<proteinExistence type="predicted"/>
<comment type="caution">
    <text evidence="2">The sequence shown here is derived from an EMBL/GenBank/DDBJ whole genome shotgun (WGS) entry which is preliminary data.</text>
</comment>
<organism evidence="2 3">
    <name type="scientific">Oryza meyeriana var. granulata</name>
    <dbReference type="NCBI Taxonomy" id="110450"/>
    <lineage>
        <taxon>Eukaryota</taxon>
        <taxon>Viridiplantae</taxon>
        <taxon>Streptophyta</taxon>
        <taxon>Embryophyta</taxon>
        <taxon>Tracheophyta</taxon>
        <taxon>Spermatophyta</taxon>
        <taxon>Magnoliopsida</taxon>
        <taxon>Liliopsida</taxon>
        <taxon>Poales</taxon>
        <taxon>Poaceae</taxon>
        <taxon>BOP clade</taxon>
        <taxon>Oryzoideae</taxon>
        <taxon>Oryzeae</taxon>
        <taxon>Oryzinae</taxon>
        <taxon>Oryza</taxon>
        <taxon>Oryza meyeriana</taxon>
    </lineage>
</organism>
<keyword evidence="3" id="KW-1185">Reference proteome</keyword>
<protein>
    <submittedName>
        <fullName evidence="2">Uncharacterized protein</fullName>
    </submittedName>
</protein>
<reference evidence="2 3" key="1">
    <citation type="submission" date="2019-11" db="EMBL/GenBank/DDBJ databases">
        <title>Whole genome sequence of Oryza granulata.</title>
        <authorList>
            <person name="Li W."/>
        </authorList>
    </citation>
    <scope>NUCLEOTIDE SEQUENCE [LARGE SCALE GENOMIC DNA]</scope>
    <source>
        <strain evidence="3">cv. Menghai</strain>
        <tissue evidence="2">Leaf</tissue>
    </source>
</reference>
<feature type="region of interest" description="Disordered" evidence="1">
    <location>
        <begin position="1"/>
        <end position="59"/>
    </location>
</feature>
<evidence type="ECO:0000256" key="1">
    <source>
        <dbReference type="SAM" id="MobiDB-lite"/>
    </source>
</evidence>